<dbReference type="GO" id="GO:0005200">
    <property type="term" value="F:structural constituent of cytoskeleton"/>
    <property type="evidence" value="ECO:0007669"/>
    <property type="project" value="TreeGrafter"/>
</dbReference>
<dbReference type="Pfam" id="PF00038">
    <property type="entry name" value="Filament"/>
    <property type="match status" value="1"/>
</dbReference>
<evidence type="ECO:0000313" key="5">
    <source>
        <dbReference type="EMBL" id="CAH1250481.1"/>
    </source>
</evidence>
<dbReference type="InterPro" id="IPR050405">
    <property type="entry name" value="Intermediate_filament"/>
</dbReference>
<dbReference type="SUPFAM" id="SSF64593">
    <property type="entry name" value="Intermediate filament protein, coiled coil region"/>
    <property type="match status" value="2"/>
</dbReference>
<dbReference type="Gene3D" id="1.20.5.1160">
    <property type="entry name" value="Vasodilator-stimulated phosphoprotein"/>
    <property type="match status" value="1"/>
</dbReference>
<dbReference type="InterPro" id="IPR039008">
    <property type="entry name" value="IF_rod_dom"/>
</dbReference>
<keyword evidence="1" id="KW-0403">Intermediate filament</keyword>
<evidence type="ECO:0000256" key="2">
    <source>
        <dbReference type="ARBA" id="ARBA00023054"/>
    </source>
</evidence>
<feature type="domain" description="IF rod" evidence="4">
    <location>
        <begin position="108"/>
        <end position="418"/>
    </location>
</feature>
<evidence type="ECO:0000256" key="3">
    <source>
        <dbReference type="SAM" id="Coils"/>
    </source>
</evidence>
<feature type="coiled-coil region" evidence="3">
    <location>
        <begin position="269"/>
        <end position="389"/>
    </location>
</feature>
<dbReference type="GO" id="GO:0005737">
    <property type="term" value="C:cytoplasm"/>
    <property type="evidence" value="ECO:0007669"/>
    <property type="project" value="TreeGrafter"/>
</dbReference>
<sequence>MSRGTGNILSSADILLGNVSGSSWQQTSRSGGGGMISSSYSLGGGGGFGGGGGGGGGRGGASMALVPAGRASASFSSSSASFGGGGGGGFGGGGGGGGGGISGMWTEEKPTMRGLNDRLSSYLARVRALEQANAALQAQINAASGVGGDEDAYDWQPDLDAAREALLKANLERARVEIERDSYALEVEQWRGKLEREMDMRADLEADINALKREMDEANMAKVDLEGQIEGAKSELEFMKSVHEQEVKDLRDRIGAGGTMDIQMGQGSSQDLVAALKAIREEYEEIARKNKEDVERQFEKKAETVKQEASQNVEAASMAKSEVKEMKSQVQGLMAELEALKAMQRSLEEQIAEAERNNAEALESKQMILEQLKQEIARLKGEMSATLKSYNDMMKTKLALEEEIGIYNNLLQGEEGRFSSIGE</sequence>
<dbReference type="Gene3D" id="1.20.5.170">
    <property type="match status" value="1"/>
</dbReference>
<dbReference type="Proteomes" id="UP000838412">
    <property type="component" value="Chromosome 18"/>
</dbReference>
<dbReference type="PANTHER" id="PTHR45652:SF21">
    <property type="entry name" value="ZINC FINGER CCCH DOMAIN-CONTAINING PROTEIN 13-LIKE ISOFORM X1"/>
    <property type="match status" value="1"/>
</dbReference>
<dbReference type="PRINTS" id="PR01248">
    <property type="entry name" value="TYPE1KERATIN"/>
</dbReference>
<keyword evidence="2 3" id="KW-0175">Coiled coil</keyword>
<dbReference type="PROSITE" id="PS51842">
    <property type="entry name" value="IF_ROD_2"/>
    <property type="match status" value="1"/>
</dbReference>
<protein>
    <submittedName>
        <fullName evidence="5">KRT26 protein</fullName>
    </submittedName>
</protein>
<dbReference type="AlphaFoldDB" id="A0A8K0EIW6"/>
<feature type="coiled-coil region" evidence="3">
    <location>
        <begin position="112"/>
        <end position="242"/>
    </location>
</feature>
<keyword evidence="6" id="KW-1185">Reference proteome</keyword>
<dbReference type="SMART" id="SM01391">
    <property type="entry name" value="Filament"/>
    <property type="match status" value="1"/>
</dbReference>
<reference evidence="5" key="1">
    <citation type="submission" date="2022-01" db="EMBL/GenBank/DDBJ databases">
        <authorList>
            <person name="Braso-Vives M."/>
        </authorList>
    </citation>
    <scope>NUCLEOTIDE SEQUENCE</scope>
</reference>
<dbReference type="GO" id="GO:0045109">
    <property type="term" value="P:intermediate filament organization"/>
    <property type="evidence" value="ECO:0007669"/>
    <property type="project" value="TreeGrafter"/>
</dbReference>
<evidence type="ECO:0000313" key="6">
    <source>
        <dbReference type="Proteomes" id="UP000838412"/>
    </source>
</evidence>
<dbReference type="GO" id="GO:0005882">
    <property type="term" value="C:intermediate filament"/>
    <property type="evidence" value="ECO:0007669"/>
    <property type="project" value="UniProtKB-KW"/>
</dbReference>
<dbReference type="PANTHER" id="PTHR45652">
    <property type="entry name" value="GLIAL FIBRILLARY ACIDIC PROTEIN"/>
    <property type="match status" value="1"/>
</dbReference>
<dbReference type="EMBL" id="OV696703">
    <property type="protein sequence ID" value="CAH1250481.1"/>
    <property type="molecule type" value="Genomic_DNA"/>
</dbReference>
<evidence type="ECO:0000259" key="4">
    <source>
        <dbReference type="PROSITE" id="PS51842"/>
    </source>
</evidence>
<proteinExistence type="predicted"/>
<dbReference type="Gene3D" id="1.20.5.500">
    <property type="entry name" value="Single helix bin"/>
    <property type="match status" value="1"/>
</dbReference>
<name>A0A8K0EIW6_BRALA</name>
<gene>
    <name evidence="5" type="primary">KRT26</name>
    <name evidence="5" type="ORF">BLAG_LOCUS11203</name>
</gene>
<dbReference type="OrthoDB" id="2441647at2759"/>
<dbReference type="InterPro" id="IPR002957">
    <property type="entry name" value="Keratin_I"/>
</dbReference>
<accession>A0A8K0EIW6</accession>
<organism evidence="5 6">
    <name type="scientific">Branchiostoma lanceolatum</name>
    <name type="common">Common lancelet</name>
    <name type="synonym">Amphioxus lanceolatum</name>
    <dbReference type="NCBI Taxonomy" id="7740"/>
    <lineage>
        <taxon>Eukaryota</taxon>
        <taxon>Metazoa</taxon>
        <taxon>Chordata</taxon>
        <taxon>Cephalochordata</taxon>
        <taxon>Leptocardii</taxon>
        <taxon>Amphioxiformes</taxon>
        <taxon>Branchiostomatidae</taxon>
        <taxon>Branchiostoma</taxon>
    </lineage>
</organism>
<evidence type="ECO:0000256" key="1">
    <source>
        <dbReference type="ARBA" id="ARBA00022754"/>
    </source>
</evidence>